<keyword evidence="3 7" id="KW-0812">Transmembrane</keyword>
<feature type="compositionally biased region" description="Polar residues" evidence="6">
    <location>
        <begin position="121"/>
        <end position="141"/>
    </location>
</feature>
<evidence type="ECO:0000256" key="4">
    <source>
        <dbReference type="ARBA" id="ARBA00022989"/>
    </source>
</evidence>
<dbReference type="InterPro" id="IPR003807">
    <property type="entry name" value="DUF202"/>
</dbReference>
<reference evidence="10" key="2">
    <citation type="submission" date="2019-10" db="EMBL/GenBank/DDBJ databases">
        <authorList>
            <consortium name="NCBI Genome Project"/>
        </authorList>
    </citation>
    <scope>NUCLEOTIDE SEQUENCE</scope>
    <source>
        <strain evidence="10">NI907</strain>
    </source>
</reference>
<keyword evidence="4 7" id="KW-1133">Transmembrane helix</keyword>
<evidence type="ECO:0000313" key="9">
    <source>
        <dbReference type="Proteomes" id="UP000515153"/>
    </source>
</evidence>
<feature type="transmembrane region" description="Helical" evidence="7">
    <location>
        <begin position="313"/>
        <end position="334"/>
    </location>
</feature>
<gene>
    <name evidence="10" type="ORF">PgNI_08851</name>
</gene>
<feature type="compositionally biased region" description="Low complexity" evidence="6">
    <location>
        <begin position="1"/>
        <end position="15"/>
    </location>
</feature>
<evidence type="ECO:0000256" key="6">
    <source>
        <dbReference type="SAM" id="MobiDB-lite"/>
    </source>
</evidence>
<evidence type="ECO:0000256" key="3">
    <source>
        <dbReference type="ARBA" id="ARBA00022692"/>
    </source>
</evidence>
<feature type="compositionally biased region" description="Basic residues" evidence="6">
    <location>
        <begin position="150"/>
        <end position="164"/>
    </location>
</feature>
<evidence type="ECO:0000259" key="8">
    <source>
        <dbReference type="Pfam" id="PF02656"/>
    </source>
</evidence>
<dbReference type="GeneID" id="41963749"/>
<feature type="compositionally biased region" description="Basic and acidic residues" evidence="6">
    <location>
        <begin position="17"/>
        <end position="35"/>
    </location>
</feature>
<sequence>MPPEASSPTPAASSPKQVDETHDDSPHQHASEPSRRPSSSASGRGGLRRIESREQRIGTILERGLARAQSNKSDPTTQSTTTRMEPLLGNASRQRQYHNDTSDDDGLDIGRSVRNGGAGTRTDSGSQQNYQTMNAQQNQGRRISADGSTVHRRSTASNHNRRRGTAQSGTGQGDGDADGRPNEREGDDDGLLARIKATMAMFTSVELDNKGSVARDHLALERTFLAWLRTSVSFASIGIAVTQLFRLNTSINSGRDRDGESGSDLAELRRLGKPLGAAFLGISILILFLGYGRYVRGQRWVMAGRFPASRGTVILVTLLTFTVMVASLAIVIVFSPGGW</sequence>
<reference evidence="9 10" key="1">
    <citation type="journal article" date="2019" name="Mol. Biol. Evol.">
        <title>Blast fungal genomes show frequent chromosomal changes, gene gains and losses, and effector gene turnover.</title>
        <authorList>
            <person name="Gomez Luciano L.B."/>
            <person name="Jason Tsai I."/>
            <person name="Chuma I."/>
            <person name="Tosa Y."/>
            <person name="Chen Y.H."/>
            <person name="Li J.Y."/>
            <person name="Li M.Y."/>
            <person name="Jade Lu M.Y."/>
            <person name="Nakayashiki H."/>
            <person name="Li W.H."/>
        </authorList>
    </citation>
    <scope>NUCLEOTIDE SEQUENCE [LARGE SCALE GENOMIC DNA]</scope>
    <source>
        <strain evidence="9 10">NI907</strain>
    </source>
</reference>
<keyword evidence="5 7" id="KW-0472">Membrane</keyword>
<keyword evidence="9" id="KW-1185">Reference proteome</keyword>
<feature type="region of interest" description="Disordered" evidence="6">
    <location>
        <begin position="1"/>
        <end position="188"/>
    </location>
</feature>
<dbReference type="PANTHER" id="PTHR34187">
    <property type="entry name" value="FGR18P"/>
    <property type="match status" value="1"/>
</dbReference>
<dbReference type="AlphaFoldDB" id="A0A6P8AU44"/>
<protein>
    <recommendedName>
        <fullName evidence="8">DUF202 domain-containing protein</fullName>
    </recommendedName>
</protein>
<dbReference type="InterPro" id="IPR052053">
    <property type="entry name" value="IM_YidH-like"/>
</dbReference>
<feature type="transmembrane region" description="Helical" evidence="7">
    <location>
        <begin position="275"/>
        <end position="292"/>
    </location>
</feature>
<evidence type="ECO:0000256" key="2">
    <source>
        <dbReference type="ARBA" id="ARBA00022475"/>
    </source>
</evidence>
<name>A0A6P8AU44_PYRGI</name>
<keyword evidence="2" id="KW-1003">Cell membrane</keyword>
<dbReference type="Pfam" id="PF02656">
    <property type="entry name" value="DUF202"/>
    <property type="match status" value="1"/>
</dbReference>
<dbReference type="Proteomes" id="UP000515153">
    <property type="component" value="Chromosome V"/>
</dbReference>
<accession>A0A6P8AU44</accession>
<reference evidence="10" key="3">
    <citation type="submission" date="2025-08" db="UniProtKB">
        <authorList>
            <consortium name="RefSeq"/>
        </authorList>
    </citation>
    <scope>IDENTIFICATION</scope>
    <source>
        <strain evidence="10">NI907</strain>
    </source>
</reference>
<evidence type="ECO:0000256" key="5">
    <source>
        <dbReference type="ARBA" id="ARBA00023136"/>
    </source>
</evidence>
<dbReference type="GO" id="GO:0005886">
    <property type="term" value="C:plasma membrane"/>
    <property type="evidence" value="ECO:0007669"/>
    <property type="project" value="UniProtKB-SubCell"/>
</dbReference>
<evidence type="ECO:0000256" key="1">
    <source>
        <dbReference type="ARBA" id="ARBA00004651"/>
    </source>
</evidence>
<dbReference type="RefSeq" id="XP_030978389.1">
    <property type="nucleotide sequence ID" value="XM_031128841.1"/>
</dbReference>
<evidence type="ECO:0000313" key="10">
    <source>
        <dbReference type="RefSeq" id="XP_030978389.1"/>
    </source>
</evidence>
<dbReference type="PANTHER" id="PTHR34187:SF2">
    <property type="entry name" value="DUF202 DOMAIN-CONTAINING PROTEIN"/>
    <property type="match status" value="1"/>
</dbReference>
<feature type="domain" description="DUF202" evidence="8">
    <location>
        <begin position="215"/>
        <end position="299"/>
    </location>
</feature>
<comment type="subcellular location">
    <subcellularLocation>
        <location evidence="1">Cell membrane</location>
        <topology evidence="1">Multi-pass membrane protein</topology>
    </subcellularLocation>
</comment>
<proteinExistence type="predicted"/>
<dbReference type="KEGG" id="pgri:PgNI_08851"/>
<feature type="compositionally biased region" description="Polar residues" evidence="6">
    <location>
        <begin position="68"/>
        <end position="83"/>
    </location>
</feature>
<evidence type="ECO:0000256" key="7">
    <source>
        <dbReference type="SAM" id="Phobius"/>
    </source>
</evidence>
<organism evidence="9 10">
    <name type="scientific">Pyricularia grisea</name>
    <name type="common">Crabgrass-specific blast fungus</name>
    <name type="synonym">Magnaporthe grisea</name>
    <dbReference type="NCBI Taxonomy" id="148305"/>
    <lineage>
        <taxon>Eukaryota</taxon>
        <taxon>Fungi</taxon>
        <taxon>Dikarya</taxon>
        <taxon>Ascomycota</taxon>
        <taxon>Pezizomycotina</taxon>
        <taxon>Sordariomycetes</taxon>
        <taxon>Sordariomycetidae</taxon>
        <taxon>Magnaporthales</taxon>
        <taxon>Pyriculariaceae</taxon>
        <taxon>Pyricularia</taxon>
    </lineage>
</organism>